<feature type="chain" id="PRO_5002354701" description="BZIP domain-containing protein" evidence="2">
    <location>
        <begin position="19"/>
        <end position="345"/>
    </location>
</feature>
<dbReference type="eggNOG" id="ENOG502S4ZT">
    <property type="taxonomic scope" value="Eukaryota"/>
</dbReference>
<keyword evidence="1" id="KW-0175">Coiled coil</keyword>
<evidence type="ECO:0000313" key="4">
    <source>
        <dbReference type="Proteomes" id="UP000026961"/>
    </source>
</evidence>
<dbReference type="Proteomes" id="UP000026961">
    <property type="component" value="Chromosome 9"/>
</dbReference>
<reference evidence="3" key="2">
    <citation type="submission" date="2018-05" db="EMBL/GenBank/DDBJ databases">
        <title>OgluRS3 (Oryza glumaepatula Reference Sequence Version 3).</title>
        <authorList>
            <person name="Zhang J."/>
            <person name="Kudrna D."/>
            <person name="Lee S."/>
            <person name="Talag J."/>
            <person name="Welchert J."/>
            <person name="Wing R.A."/>
        </authorList>
    </citation>
    <scope>NUCLEOTIDE SEQUENCE [LARGE SCALE GENOMIC DNA]</scope>
</reference>
<keyword evidence="4" id="KW-1185">Reference proteome</keyword>
<dbReference type="PANTHER" id="PTHR33601:SF22">
    <property type="entry name" value="PROTEIN LITTLE ZIPPER 1"/>
    <property type="match status" value="1"/>
</dbReference>
<evidence type="ECO:0000256" key="2">
    <source>
        <dbReference type="SAM" id="SignalP"/>
    </source>
</evidence>
<evidence type="ECO:0008006" key="5">
    <source>
        <dbReference type="Google" id="ProtNLM"/>
    </source>
</evidence>
<feature type="coiled-coil region" evidence="1">
    <location>
        <begin position="301"/>
        <end position="328"/>
    </location>
</feature>
<feature type="signal peptide" evidence="2">
    <location>
        <begin position="1"/>
        <end position="18"/>
    </location>
</feature>
<proteinExistence type="predicted"/>
<dbReference type="AlphaFoldDB" id="A0A0E0B5F7"/>
<keyword evidence="2" id="KW-0732">Signal</keyword>
<evidence type="ECO:0000256" key="1">
    <source>
        <dbReference type="SAM" id="Coils"/>
    </source>
</evidence>
<dbReference type="EnsemblPlants" id="OGLUM09G17300.1">
    <property type="protein sequence ID" value="OGLUM09G17300.1"/>
    <property type="gene ID" value="OGLUM09G17300"/>
</dbReference>
<dbReference type="PANTHER" id="PTHR33601">
    <property type="entry name" value="PROTEIN LITTLE ZIPPER 4"/>
    <property type="match status" value="1"/>
</dbReference>
<name>A0A0E0B5F7_9ORYZ</name>
<accession>A0A0E0B5F7</accession>
<dbReference type="HOGENOM" id="CLU_805053_0_0_1"/>
<evidence type="ECO:0000313" key="3">
    <source>
        <dbReference type="EnsemblPlants" id="OGLUM09G17300.1"/>
    </source>
</evidence>
<reference evidence="3" key="1">
    <citation type="submission" date="2015-04" db="UniProtKB">
        <authorList>
            <consortium name="EnsemblPlants"/>
        </authorList>
    </citation>
    <scope>IDENTIFICATION</scope>
</reference>
<protein>
    <recommendedName>
        <fullName evidence="5">BZIP domain-containing protein</fullName>
    </recommendedName>
</protein>
<dbReference type="InterPro" id="IPR039312">
    <property type="entry name" value="ZPR"/>
</dbReference>
<organism evidence="3">
    <name type="scientific">Oryza glumipatula</name>
    <dbReference type="NCBI Taxonomy" id="40148"/>
    <lineage>
        <taxon>Eukaryota</taxon>
        <taxon>Viridiplantae</taxon>
        <taxon>Streptophyta</taxon>
        <taxon>Embryophyta</taxon>
        <taxon>Tracheophyta</taxon>
        <taxon>Spermatophyta</taxon>
        <taxon>Magnoliopsida</taxon>
        <taxon>Liliopsida</taxon>
        <taxon>Poales</taxon>
        <taxon>Poaceae</taxon>
        <taxon>BOP clade</taxon>
        <taxon>Oryzoideae</taxon>
        <taxon>Oryzeae</taxon>
        <taxon>Oryzinae</taxon>
        <taxon>Oryza</taxon>
    </lineage>
</organism>
<sequence length="345" mass="38048">MAPLRLIAAVACATAAAAAPTSSRGLPASARRAGRRPAGERALAAHLGRPRLQRRRVGDGHDVGLELRGEDGAQGLKRSLLGNAYFMIVDYSDLHFFSLYNRFHFLVERCALARGISSIIRSLLSCISHLQSIPGKLKKFIEEEGSSIGMKPPLCLDMDRMSGLRERDVSRIGTLLDGIGRCSSLAPRFSPFHDGFCDGDEWILGVPALSWKNGFQRMASLMESWPLKLAETAAGQSTAAAEKAAGSCPHGSQEEECFLFISLLKPYRKKFGLRLRRRRETMRRSDGMEMEMVNLKLYLENRCILEENERLREKASALHRENLALRADLRNTSSPATTAAAASSC</sequence>
<dbReference type="Gramene" id="OGLUM09G17300.1">
    <property type="protein sequence ID" value="OGLUM09G17300.1"/>
    <property type="gene ID" value="OGLUM09G17300"/>
</dbReference>